<sequence>MDPHDGGHRRHHSDLGFRLPRFSDLRDFSQLADKLLHPHRHAESLRSPGARPQHWRYVPPPLCYGPPPPPPPPVSYSPDYSQIARNSVPSLEDPAHAPEVASSSPITTSQTPTAPSPDESCSESLPTPSAPPADRA</sequence>
<comment type="caution">
    <text evidence="2">The sequence shown here is derived from an EMBL/GenBank/DDBJ whole genome shotgun (WGS) entry which is preliminary data.</text>
</comment>
<dbReference type="AlphaFoldDB" id="A0A6A3HAA7"/>
<feature type="compositionally biased region" description="Pro residues" evidence="1">
    <location>
        <begin position="58"/>
        <end position="75"/>
    </location>
</feature>
<dbReference type="EMBL" id="QXFV01005022">
    <property type="protein sequence ID" value="KAE8966689.1"/>
    <property type="molecule type" value="Genomic_DNA"/>
</dbReference>
<dbReference type="Proteomes" id="UP000429607">
    <property type="component" value="Unassembled WGS sequence"/>
</dbReference>
<evidence type="ECO:0000256" key="1">
    <source>
        <dbReference type="SAM" id="MobiDB-lite"/>
    </source>
</evidence>
<feature type="region of interest" description="Disordered" evidence="1">
    <location>
        <begin position="39"/>
        <end position="136"/>
    </location>
</feature>
<gene>
    <name evidence="2" type="ORF">PR001_g28323</name>
</gene>
<reference evidence="2 3" key="1">
    <citation type="submission" date="2018-09" db="EMBL/GenBank/DDBJ databases">
        <title>Genomic investigation of the strawberry pathogen Phytophthora fragariae indicates pathogenicity is determined by transcriptional variation in three key races.</title>
        <authorList>
            <person name="Adams T.M."/>
            <person name="Armitage A.D."/>
            <person name="Sobczyk M.K."/>
            <person name="Bates H.J."/>
            <person name="Dunwell J.M."/>
            <person name="Nellist C.F."/>
            <person name="Harrison R.J."/>
        </authorList>
    </citation>
    <scope>NUCLEOTIDE SEQUENCE [LARGE SCALE GENOMIC DNA]</scope>
    <source>
        <strain evidence="2 3">SCRP249</strain>
    </source>
</reference>
<name>A0A6A3HAA7_9STRA</name>
<protein>
    <submittedName>
        <fullName evidence="2">Uncharacterized protein</fullName>
    </submittedName>
</protein>
<organism evidence="2 3">
    <name type="scientific">Phytophthora rubi</name>
    <dbReference type="NCBI Taxonomy" id="129364"/>
    <lineage>
        <taxon>Eukaryota</taxon>
        <taxon>Sar</taxon>
        <taxon>Stramenopiles</taxon>
        <taxon>Oomycota</taxon>
        <taxon>Peronosporomycetes</taxon>
        <taxon>Peronosporales</taxon>
        <taxon>Peronosporaceae</taxon>
        <taxon>Phytophthora</taxon>
    </lineage>
</organism>
<accession>A0A6A3HAA7</accession>
<feature type="compositionally biased region" description="Low complexity" evidence="1">
    <location>
        <begin position="102"/>
        <end position="117"/>
    </location>
</feature>
<proteinExistence type="predicted"/>
<evidence type="ECO:0000313" key="3">
    <source>
        <dbReference type="Proteomes" id="UP000429607"/>
    </source>
</evidence>
<evidence type="ECO:0000313" key="2">
    <source>
        <dbReference type="EMBL" id="KAE8966689.1"/>
    </source>
</evidence>